<comment type="subcellular location">
    <subcellularLocation>
        <location evidence="1">Cytoplasm</location>
    </subcellularLocation>
</comment>
<dbReference type="InterPro" id="IPR041677">
    <property type="entry name" value="DNA2/NAM7_AAA_11"/>
</dbReference>
<dbReference type="EMBL" id="JAFCIX010000464">
    <property type="protein sequence ID" value="KAH6589416.1"/>
    <property type="molecule type" value="Genomic_DNA"/>
</dbReference>
<feature type="domain" description="Upf1" evidence="13">
    <location>
        <begin position="136"/>
        <end position="293"/>
    </location>
</feature>
<dbReference type="CDD" id="cd18039">
    <property type="entry name" value="DEXXQc_UPF1"/>
    <property type="match status" value="1"/>
</dbReference>
<evidence type="ECO:0000313" key="15">
    <source>
        <dbReference type="Proteomes" id="UP001648503"/>
    </source>
</evidence>
<name>A0ABQ8EZM4_9FUNG</name>
<feature type="region of interest" description="Disordered" evidence="12">
    <location>
        <begin position="69"/>
        <end position="108"/>
    </location>
</feature>
<evidence type="ECO:0000256" key="1">
    <source>
        <dbReference type="ARBA" id="ARBA00004496"/>
    </source>
</evidence>
<dbReference type="InterPro" id="IPR045055">
    <property type="entry name" value="DNA2/NAM7-like"/>
</dbReference>
<dbReference type="SUPFAM" id="SSF52540">
    <property type="entry name" value="P-loop containing nucleoside triphosphate hydrolases"/>
    <property type="match status" value="1"/>
</dbReference>
<evidence type="ECO:0000256" key="5">
    <source>
        <dbReference type="ARBA" id="ARBA00022741"/>
    </source>
</evidence>
<feature type="compositionally biased region" description="Low complexity" evidence="12">
    <location>
        <begin position="970"/>
        <end position="984"/>
    </location>
</feature>
<dbReference type="Pfam" id="PF13087">
    <property type="entry name" value="AAA_12"/>
    <property type="match status" value="1"/>
</dbReference>
<evidence type="ECO:0000256" key="8">
    <source>
        <dbReference type="ARBA" id="ARBA00022806"/>
    </source>
</evidence>
<dbReference type="InterPro" id="IPR027417">
    <property type="entry name" value="P-loop_NTPase"/>
</dbReference>
<dbReference type="Proteomes" id="UP001648503">
    <property type="component" value="Unassembled WGS sequence"/>
</dbReference>
<dbReference type="InterPro" id="IPR018999">
    <property type="entry name" value="UPF1_CH/ZBD"/>
</dbReference>
<dbReference type="Gene3D" id="2.40.30.230">
    <property type="match status" value="1"/>
</dbReference>
<dbReference type="CDD" id="cd21400">
    <property type="entry name" value="ZBD_UPF1-like"/>
    <property type="match status" value="1"/>
</dbReference>
<evidence type="ECO:0000256" key="2">
    <source>
        <dbReference type="ARBA" id="ARBA00007913"/>
    </source>
</evidence>
<evidence type="ECO:0000256" key="9">
    <source>
        <dbReference type="ARBA" id="ARBA00022833"/>
    </source>
</evidence>
<dbReference type="Pfam" id="PF09416">
    <property type="entry name" value="UPF1_Zn_bind"/>
    <property type="match status" value="1"/>
</dbReference>
<dbReference type="Pfam" id="PF04851">
    <property type="entry name" value="ResIII"/>
    <property type="match status" value="1"/>
</dbReference>
<feature type="region of interest" description="CC/SHH/C" evidence="11">
    <location>
        <begin position="158"/>
        <end position="186"/>
    </location>
</feature>
<evidence type="ECO:0000256" key="11">
    <source>
        <dbReference type="PROSITE-ProRule" id="PRU01341"/>
    </source>
</evidence>
<accession>A0ABQ8EZM4</accession>
<dbReference type="Pfam" id="PF18141">
    <property type="entry name" value="UPF1_1B_dom"/>
    <property type="match status" value="1"/>
</dbReference>
<feature type="region of interest" description="Disordered" evidence="12">
    <location>
        <begin position="968"/>
        <end position="996"/>
    </location>
</feature>
<keyword evidence="10" id="KW-0067">ATP-binding</keyword>
<keyword evidence="8" id="KW-0347">Helicase</keyword>
<dbReference type="PROSITE" id="PS51997">
    <property type="entry name" value="UPF1_CH_RICH"/>
    <property type="match status" value="1"/>
</dbReference>
<dbReference type="InterPro" id="IPR040812">
    <property type="entry name" value="UPF1_1B_dom"/>
</dbReference>
<keyword evidence="3" id="KW-0963">Cytoplasm</keyword>
<dbReference type="InterPro" id="IPR041679">
    <property type="entry name" value="DNA2/NAM7-like_C"/>
</dbReference>
<feature type="region of interest" description="C3H" evidence="11">
    <location>
        <begin position="144"/>
        <end position="176"/>
    </location>
</feature>
<keyword evidence="5" id="KW-0547">Nucleotide-binding</keyword>
<keyword evidence="4 11" id="KW-0479">Metal-binding</keyword>
<keyword evidence="6 11" id="KW-0863">Zinc-finger</keyword>
<evidence type="ECO:0000256" key="4">
    <source>
        <dbReference type="ARBA" id="ARBA00022723"/>
    </source>
</evidence>
<dbReference type="InterPro" id="IPR003593">
    <property type="entry name" value="AAA+_ATPase"/>
</dbReference>
<keyword evidence="15" id="KW-1185">Reference proteome</keyword>
<proteinExistence type="inferred from homology"/>
<dbReference type="CDD" id="cd18808">
    <property type="entry name" value="SF1_C_Upf1"/>
    <property type="match status" value="1"/>
</dbReference>
<dbReference type="Gene3D" id="6.10.140.1240">
    <property type="match status" value="1"/>
</dbReference>
<comment type="similarity">
    <text evidence="2">Belongs to the DNA2/NAM7 helicase family.</text>
</comment>
<evidence type="ECO:0000256" key="10">
    <source>
        <dbReference type="ARBA" id="ARBA00022840"/>
    </source>
</evidence>
<evidence type="ECO:0000256" key="6">
    <source>
        <dbReference type="ARBA" id="ARBA00022771"/>
    </source>
</evidence>
<comment type="caution">
    <text evidence="14">The sequence shown here is derived from an EMBL/GenBank/DDBJ whole genome shotgun (WGS) entry which is preliminary data.</text>
</comment>
<evidence type="ECO:0000256" key="12">
    <source>
        <dbReference type="SAM" id="MobiDB-lite"/>
    </source>
</evidence>
<evidence type="ECO:0000313" key="14">
    <source>
        <dbReference type="EMBL" id="KAH6589416.1"/>
    </source>
</evidence>
<evidence type="ECO:0000256" key="3">
    <source>
        <dbReference type="ARBA" id="ARBA00022490"/>
    </source>
</evidence>
<feature type="region of interest" description="C4" evidence="11">
    <location>
        <begin position="204"/>
        <end position="234"/>
    </location>
</feature>
<dbReference type="CDD" id="cd21407">
    <property type="entry name" value="1B_UPF1-like"/>
    <property type="match status" value="1"/>
</dbReference>
<organism evidence="14 15">
    <name type="scientific">Batrachochytrium salamandrivorans</name>
    <dbReference type="NCBI Taxonomy" id="1357716"/>
    <lineage>
        <taxon>Eukaryota</taxon>
        <taxon>Fungi</taxon>
        <taxon>Fungi incertae sedis</taxon>
        <taxon>Chytridiomycota</taxon>
        <taxon>Chytridiomycota incertae sedis</taxon>
        <taxon>Chytridiomycetes</taxon>
        <taxon>Rhizophydiales</taxon>
        <taxon>Rhizophydiales incertae sedis</taxon>
        <taxon>Batrachochytrium</taxon>
    </lineage>
</organism>
<dbReference type="InterPro" id="IPR006935">
    <property type="entry name" value="Helicase/UvrB_N"/>
</dbReference>
<dbReference type="PANTHER" id="PTHR10887:SF364">
    <property type="entry name" value="REGULATOR OF NONSENSE TRANSCRIPTS 1"/>
    <property type="match status" value="1"/>
</dbReference>
<keyword evidence="7" id="KW-0378">Hydrolase</keyword>
<gene>
    <name evidence="14" type="ORF">BASA50_010070</name>
</gene>
<evidence type="ECO:0000256" key="7">
    <source>
        <dbReference type="ARBA" id="ARBA00022801"/>
    </source>
</evidence>
<dbReference type="Gene3D" id="3.40.50.300">
    <property type="entry name" value="P-loop containing nucleotide triphosphate hydrolases"/>
    <property type="match status" value="2"/>
</dbReference>
<reference evidence="14 15" key="1">
    <citation type="submission" date="2021-02" db="EMBL/GenBank/DDBJ databases">
        <title>Variation within the Batrachochytrium salamandrivorans European outbreak.</title>
        <authorList>
            <person name="Kelly M."/>
            <person name="Pasmans F."/>
            <person name="Shea T.P."/>
            <person name="Munoz J.F."/>
            <person name="Carranza S."/>
            <person name="Cuomo C.A."/>
            <person name="Martel A."/>
        </authorList>
    </citation>
    <scope>NUCLEOTIDE SEQUENCE [LARGE SCALE GENOMIC DNA]</scope>
    <source>
        <strain evidence="14 15">AMFP18/2</strain>
    </source>
</reference>
<evidence type="ECO:0000259" key="13">
    <source>
        <dbReference type="PROSITE" id="PS51997"/>
    </source>
</evidence>
<keyword evidence="9 11" id="KW-0862">Zinc</keyword>
<sequence length="1138" mass="126860">MDHQTQSLDFLEFQDTQGSQYDYDDYAVANQLSLPHTASTLRPADVAQGRSSPLHHGLADDYTLSLSSQPLSLSSHSHHRHNGRKDSHSPRKHHHNGSSIDSNAPLSFHDPESDLVDESLLEFGQSEQDQDQLEVATELPPHACSYCGIHSAASVVKCIACAKWFCNARGQSNGSHIINHLVRARHKEISLHPKSALGDTLFECYSCGSRNIFLLGFIPAKSDTVVALLCRQPCASSHSSKDVNWDLSQWMPLIEDRSLLSWIVKVPSEQEQVRARHITSQQMVKLEDVWKENATATVEDLDKPGVDDDPLPVLLKYDDAYQYQNIFGPLVKMEADYDRRMKEAQTQEDVIVRWDMGLNMKRIANFQLPKLELGDLRLAVGDELLLKYHGELHTKWEGTGHVIKIPNNISDEVGMELRHDDRAPIECTHNFSVDFVWKSTSFDRMQNAMKTFALDENSVSAYVYHRLLGHDVDPQALRVVLPKRINAPNLPELNHSQATAVKSVLQKPLSLIQGPPGTGKTVTSATIVYHLANMNKGQVLVCAPSNVAVDHLTSKIHLTGLKVVRVTAKSREALESSVAFLSLSEQVKNNDTDRQLQKLIRLKTELGELSSQDEKKYKTLFRRAEREILEHADVICTTCMGAGDPRLSRFSFRSVLIDEATQACEPECLIPLVLGSKQVVLVGDHQQLGPVVQHKKASKAGLSQSLFERLINLGLRPIRLQVQYRMHPCLSEFPSNMFYEGSLQNGVTVQERIRPEVDFPWPIPETPMIFHGSFGQEEIAASGKSYLNRTEAAYVEKVVTRFLKAGVTPNQIGIVTPYEGQRAYVVQHMQFNGSLKKELYKEIEVASVDSFQGREKDYIIVTCVRSNENQGIGFLTDPRRLNVALTRAKYGLVIVGNPKVLAKHPLWYQLLMTFREHACLVEGPLHNLKPSMIQFPKPRRGGANVEKQRRYLQEPTQTVYVSGATFSRNSLPSSSASSLQSPSSGMDGPSSTSQSRYINTFHDPNAFIDSSRLFSQSQPMVPMIPVQQRHQLTQDMGLLTSSTLLSPASQAMSELSISHGAGLVGSAMSQSASSIMGGVSQDGSMSASQISVDLLHNSALSQYDRLELDDLNGDYKTQSDVYLSQYESGMKSQGFTQY</sequence>
<dbReference type="InterPro" id="IPR047187">
    <property type="entry name" value="SF1_C_Upf1"/>
</dbReference>
<dbReference type="SMART" id="SM00382">
    <property type="entry name" value="AAA"/>
    <property type="match status" value="1"/>
</dbReference>
<dbReference type="PANTHER" id="PTHR10887">
    <property type="entry name" value="DNA2/NAM7 HELICASE FAMILY"/>
    <property type="match status" value="1"/>
</dbReference>
<dbReference type="Pfam" id="PF13086">
    <property type="entry name" value="AAA_11"/>
    <property type="match status" value="1"/>
</dbReference>
<protein>
    <recommendedName>
        <fullName evidence="13">Upf1 domain-containing protein</fullName>
    </recommendedName>
</protein>